<dbReference type="RefSeq" id="WP_085767755.1">
    <property type="nucleotide sequence ID" value="NZ_CP019344.1"/>
</dbReference>
<keyword evidence="1" id="KW-0732">Signal</keyword>
<dbReference type="Gene3D" id="3.10.450.50">
    <property type="match status" value="1"/>
</dbReference>
<feature type="chain" id="PRO_5013026575" evidence="1">
    <location>
        <begin position="23"/>
        <end position="160"/>
    </location>
</feature>
<evidence type="ECO:0000313" key="3">
    <source>
        <dbReference type="EMBL" id="ARN78953.1"/>
    </source>
</evidence>
<sequence length="160" mass="18123">MKTLKLTTILMLLTFATGQIFSQNVDLGTEKEAVLKVMKTYKDALQNLTTEGTFELFTKDSEVFESGGVEGSYAHYIEHHLGPELGHFKKFEFSDYVIDAEVDLPYAFTTETYIYTIVLNPDDKGNTRTIKKKGVVTSILKKIDGKWKIIKTHSSSRNTK</sequence>
<reference evidence="3 4" key="1">
    <citation type="submission" date="2016-11" db="EMBL/GenBank/DDBJ databases">
        <title>Trade-off between light-utilization and light-protection in marine flavobacteria.</title>
        <authorList>
            <person name="Kumagai Y."/>
        </authorList>
    </citation>
    <scope>NUCLEOTIDE SEQUENCE [LARGE SCALE GENOMIC DNA]</scope>
    <source>
        <strain evidence="3 4">JCM 13191</strain>
    </source>
</reference>
<feature type="signal peptide" evidence="1">
    <location>
        <begin position="1"/>
        <end position="22"/>
    </location>
</feature>
<dbReference type="InterPro" id="IPR032710">
    <property type="entry name" value="NTF2-like_dom_sf"/>
</dbReference>
<protein>
    <submittedName>
        <fullName evidence="3">DUF4440 domain-containing protein</fullName>
    </submittedName>
</protein>
<evidence type="ECO:0000259" key="2">
    <source>
        <dbReference type="Pfam" id="PF14534"/>
    </source>
</evidence>
<name>A0A1W6MMW4_9FLAO</name>
<dbReference type="STRING" id="331648.BST97_13675"/>
<proteinExistence type="predicted"/>
<dbReference type="SUPFAM" id="SSF54427">
    <property type="entry name" value="NTF2-like"/>
    <property type="match status" value="1"/>
</dbReference>
<accession>A0A1W6MMW4</accession>
<gene>
    <name evidence="3" type="ORF">BST97_13675</name>
</gene>
<evidence type="ECO:0000313" key="4">
    <source>
        <dbReference type="Proteomes" id="UP000193431"/>
    </source>
</evidence>
<keyword evidence="4" id="KW-1185">Reference proteome</keyword>
<dbReference type="OrthoDB" id="7204227at2"/>
<dbReference type="EMBL" id="CP019344">
    <property type="protein sequence ID" value="ARN78953.1"/>
    <property type="molecule type" value="Genomic_DNA"/>
</dbReference>
<dbReference type="Proteomes" id="UP000193431">
    <property type="component" value="Chromosome"/>
</dbReference>
<evidence type="ECO:0000256" key="1">
    <source>
        <dbReference type="SAM" id="SignalP"/>
    </source>
</evidence>
<dbReference type="InterPro" id="IPR027843">
    <property type="entry name" value="DUF4440"/>
</dbReference>
<organism evidence="3 4">
    <name type="scientific">Nonlabens spongiae</name>
    <dbReference type="NCBI Taxonomy" id="331648"/>
    <lineage>
        <taxon>Bacteria</taxon>
        <taxon>Pseudomonadati</taxon>
        <taxon>Bacteroidota</taxon>
        <taxon>Flavobacteriia</taxon>
        <taxon>Flavobacteriales</taxon>
        <taxon>Flavobacteriaceae</taxon>
        <taxon>Nonlabens</taxon>
    </lineage>
</organism>
<feature type="domain" description="DUF4440" evidence="2">
    <location>
        <begin position="35"/>
        <end position="149"/>
    </location>
</feature>
<dbReference type="Pfam" id="PF14534">
    <property type="entry name" value="DUF4440"/>
    <property type="match status" value="1"/>
</dbReference>
<dbReference type="AlphaFoldDB" id="A0A1W6MMW4"/>